<dbReference type="InterPro" id="IPR004586">
    <property type="entry name" value="RecB"/>
</dbReference>
<organism evidence="20 21">
    <name type="scientific">Mesosutterella faecium</name>
    <dbReference type="NCBI Taxonomy" id="2925194"/>
    <lineage>
        <taxon>Bacteria</taxon>
        <taxon>Pseudomonadati</taxon>
        <taxon>Pseudomonadota</taxon>
        <taxon>Betaproteobacteria</taxon>
        <taxon>Burkholderiales</taxon>
        <taxon>Sutterellaceae</taxon>
        <taxon>Mesosutterella</taxon>
    </lineage>
</organism>
<comment type="cofactor">
    <cofactor evidence="15">
        <name>Mg(2+)</name>
        <dbReference type="ChEBI" id="CHEBI:18420"/>
    </cofactor>
    <text evidence="15">Binds 1 Mg(2+) ion per subunit.</text>
</comment>
<dbReference type="Gene3D" id="3.40.50.300">
    <property type="entry name" value="P-loop containing nucleotide triphosphate hydrolases"/>
    <property type="match status" value="3"/>
</dbReference>
<protein>
    <recommendedName>
        <fullName evidence="15">RecBCD enzyme subunit RecB</fullName>
        <ecNumber evidence="15">3.1.11.5</ecNumber>
        <ecNumber evidence="15">5.6.2.4</ecNumber>
    </recommendedName>
    <alternativeName>
        <fullName evidence="15">DNA 3'-5' helicase subunit RecB</fullName>
    </alternativeName>
    <alternativeName>
        <fullName evidence="15">Exonuclease V subunit RecB</fullName>
        <shortName evidence="15">ExoV subunit RecB</shortName>
    </alternativeName>
    <alternativeName>
        <fullName evidence="15">Helicase/nuclease RecBCD subunit RecB</fullName>
    </alternativeName>
</protein>
<dbReference type="InterPro" id="IPR000212">
    <property type="entry name" value="DNA_helicase_UvrD/REP"/>
</dbReference>
<dbReference type="Gene3D" id="1.10.486.10">
    <property type="entry name" value="PCRA, domain 4"/>
    <property type="match status" value="1"/>
</dbReference>
<comment type="catalytic activity">
    <reaction evidence="13 15">
        <text>Couples ATP hydrolysis with the unwinding of duplex DNA by translocating in the 3'-5' direction.</text>
        <dbReference type="EC" id="5.6.2.4"/>
    </reaction>
</comment>
<keyword evidence="4 15" id="KW-0227">DNA damage</keyword>
<dbReference type="EC" id="5.6.2.4" evidence="15"/>
<dbReference type="PROSITE" id="PS51217">
    <property type="entry name" value="UVRD_HELICASE_CTER"/>
    <property type="match status" value="1"/>
</dbReference>
<evidence type="ECO:0000259" key="18">
    <source>
        <dbReference type="PROSITE" id="PS51198"/>
    </source>
</evidence>
<reference evidence="20" key="1">
    <citation type="submission" date="2023-03" db="EMBL/GenBank/DDBJ databases">
        <title>Mesosutterella sp. nov. isolated from porcine feces.</title>
        <authorList>
            <person name="Yu S."/>
        </authorList>
    </citation>
    <scope>NUCLEOTIDE SEQUENCE</scope>
    <source>
        <strain evidence="20">AGMB02718</strain>
    </source>
</reference>
<evidence type="ECO:0000256" key="8">
    <source>
        <dbReference type="ARBA" id="ARBA00022840"/>
    </source>
</evidence>
<feature type="binding site" evidence="15">
    <location>
        <position position="1150"/>
    </location>
    <ligand>
        <name>Mg(2+)</name>
        <dbReference type="ChEBI" id="CHEBI:18420"/>
    </ligand>
</feature>
<dbReference type="InterPro" id="IPR011604">
    <property type="entry name" value="PDDEXK-like_dom_sf"/>
</dbReference>
<evidence type="ECO:0000256" key="12">
    <source>
        <dbReference type="ARBA" id="ARBA00023235"/>
    </source>
</evidence>
<comment type="domain">
    <text evidence="15">The C-terminal domain has nuclease activity and interacts with RecD. It interacts with RecA, facilitating its loading onto ssDNA.</text>
</comment>
<accession>A0ABT7IS22</accession>
<dbReference type="PANTHER" id="PTHR11070">
    <property type="entry name" value="UVRD / RECB / PCRA DNA HELICASE FAMILY MEMBER"/>
    <property type="match status" value="1"/>
</dbReference>
<dbReference type="Pfam" id="PF00580">
    <property type="entry name" value="UvrD-helicase"/>
    <property type="match status" value="1"/>
</dbReference>
<evidence type="ECO:0000256" key="6">
    <source>
        <dbReference type="ARBA" id="ARBA00022806"/>
    </source>
</evidence>
<evidence type="ECO:0000259" key="19">
    <source>
        <dbReference type="PROSITE" id="PS51217"/>
    </source>
</evidence>
<keyword evidence="1 15" id="KW-0540">Nuclease</keyword>
<dbReference type="HAMAP" id="MF_01485">
    <property type="entry name" value="RecB"/>
    <property type="match status" value="1"/>
</dbReference>
<keyword evidence="8 15" id="KW-0067">ATP-binding</keyword>
<evidence type="ECO:0000313" key="21">
    <source>
        <dbReference type="Proteomes" id="UP001165481"/>
    </source>
</evidence>
<dbReference type="PROSITE" id="PS51198">
    <property type="entry name" value="UVRD_HELICASE_ATP_BIND"/>
    <property type="match status" value="1"/>
</dbReference>
<comment type="catalytic activity">
    <reaction evidence="15">
        <text>Exonucleolytic cleavage (in the presence of ATP) in either 5'- to 3'- or 3'- to 5'-direction to yield 5'-phosphooligonucleotides.</text>
        <dbReference type="EC" id="3.1.11.5"/>
    </reaction>
</comment>
<feature type="region of interest" description="Disordered" evidence="17">
    <location>
        <begin position="657"/>
        <end position="677"/>
    </location>
</feature>
<evidence type="ECO:0000256" key="7">
    <source>
        <dbReference type="ARBA" id="ARBA00022839"/>
    </source>
</evidence>
<dbReference type="InterPro" id="IPR027417">
    <property type="entry name" value="P-loop_NTPase"/>
</dbReference>
<keyword evidence="10 15" id="KW-0238">DNA-binding</keyword>
<keyword evidence="2 15" id="KW-0479">Metal-binding</keyword>
<evidence type="ECO:0000256" key="15">
    <source>
        <dbReference type="HAMAP-Rule" id="MF_01485"/>
    </source>
</evidence>
<dbReference type="RefSeq" id="WP_243377219.1">
    <property type="nucleotide sequence ID" value="NZ_JAKZJU020000001.1"/>
</dbReference>
<evidence type="ECO:0000256" key="17">
    <source>
        <dbReference type="SAM" id="MobiDB-lite"/>
    </source>
</evidence>
<dbReference type="SUPFAM" id="SSF52540">
    <property type="entry name" value="P-loop containing nucleoside triphosphate hydrolases"/>
    <property type="match status" value="1"/>
</dbReference>
<evidence type="ECO:0000256" key="4">
    <source>
        <dbReference type="ARBA" id="ARBA00022763"/>
    </source>
</evidence>
<feature type="binding site" evidence="16">
    <location>
        <begin position="23"/>
        <end position="30"/>
    </location>
    <ligand>
        <name>ATP</name>
        <dbReference type="ChEBI" id="CHEBI:30616"/>
    </ligand>
</feature>
<keyword evidence="3 15" id="KW-0547">Nucleotide-binding</keyword>
<gene>
    <name evidence="15" type="primary">recB</name>
    <name evidence="20" type="ORF">MUN46_009040</name>
</gene>
<name>A0ABT7IS22_9BURK</name>
<evidence type="ECO:0000256" key="14">
    <source>
        <dbReference type="ARBA" id="ARBA00048988"/>
    </source>
</evidence>
<feature type="binding site" evidence="15">
    <location>
        <position position="1164"/>
    </location>
    <ligand>
        <name>Mg(2+)</name>
        <dbReference type="ChEBI" id="CHEBI:18420"/>
    </ligand>
</feature>
<dbReference type="InterPro" id="IPR014016">
    <property type="entry name" value="UvrD-like_ATP-bd"/>
</dbReference>
<keyword evidence="11 15" id="KW-0234">DNA repair</keyword>
<comment type="function">
    <text evidence="15">A helicase/nuclease that prepares dsDNA breaks (DSB) for recombinational DNA repair. Binds to DSBs and unwinds DNA via a highly rapid and processive ATP-dependent bidirectional helicase activity. Unwinds dsDNA until it encounters a Chi (crossover hotspot instigator) sequence from the 3' direction. Cuts ssDNA a few nucleotides 3' to the Chi site. The properties and activities of the enzyme are changed at Chi. The Chi-altered holoenzyme produces a long 3'-ssDNA overhang and facilitates RecA-binding to the ssDNA for homologous DNA recombination and repair. Holoenzyme degrades any linearized DNA that is unable to undergo homologous recombination. In the holoenzyme this subunit contributes ATPase, 3'-5' helicase, exonuclease activity and loads RecA onto ssDNA.</text>
</comment>
<dbReference type="PANTHER" id="PTHR11070:SF23">
    <property type="entry name" value="RECBCD ENZYME SUBUNIT RECB"/>
    <property type="match status" value="1"/>
</dbReference>
<feature type="region of interest" description="Disordered" evidence="17">
    <location>
        <begin position="952"/>
        <end position="996"/>
    </location>
</feature>
<comment type="catalytic activity">
    <reaction evidence="14 15">
        <text>ATP + H2O = ADP + phosphate + H(+)</text>
        <dbReference type="Rhea" id="RHEA:13065"/>
        <dbReference type="ChEBI" id="CHEBI:15377"/>
        <dbReference type="ChEBI" id="CHEBI:15378"/>
        <dbReference type="ChEBI" id="CHEBI:30616"/>
        <dbReference type="ChEBI" id="CHEBI:43474"/>
        <dbReference type="ChEBI" id="CHEBI:456216"/>
        <dbReference type="EC" id="5.6.2.4"/>
    </reaction>
</comment>
<dbReference type="InterPro" id="IPR011335">
    <property type="entry name" value="Restrct_endonuc-II-like"/>
</dbReference>
<comment type="subunit">
    <text evidence="15">Heterotrimer of RecB, RecC and RecD. All subunits contribute to DNA-binding. Interacts with RecA.</text>
</comment>
<evidence type="ECO:0000256" key="10">
    <source>
        <dbReference type="ARBA" id="ARBA00023125"/>
    </source>
</evidence>
<feature type="region of interest" description="Disordered" evidence="17">
    <location>
        <begin position="904"/>
        <end position="926"/>
    </location>
</feature>
<evidence type="ECO:0000256" key="16">
    <source>
        <dbReference type="PROSITE-ProRule" id="PRU00560"/>
    </source>
</evidence>
<evidence type="ECO:0000256" key="3">
    <source>
        <dbReference type="ARBA" id="ARBA00022741"/>
    </source>
</evidence>
<comment type="domain">
    <text evidence="15">The N-terminal DNA-binding domain is a ssDNA-dependent ATPase and has ATP-dependent 3'-5' helicase function. This domain interacts with RecC.</text>
</comment>
<proteinExistence type="inferred from homology"/>
<dbReference type="SUPFAM" id="SSF52980">
    <property type="entry name" value="Restriction endonuclease-like"/>
    <property type="match status" value="1"/>
</dbReference>
<comment type="caution">
    <text evidence="20">The sequence shown here is derived from an EMBL/GenBank/DDBJ whole genome shotgun (WGS) entry which is preliminary data.</text>
</comment>
<dbReference type="Proteomes" id="UP001165481">
    <property type="component" value="Unassembled WGS sequence"/>
</dbReference>
<dbReference type="Gene3D" id="3.90.320.10">
    <property type="match status" value="1"/>
</dbReference>
<evidence type="ECO:0000256" key="11">
    <source>
        <dbReference type="ARBA" id="ARBA00023204"/>
    </source>
</evidence>
<keyword evidence="7 15" id="KW-0269">Exonuclease</keyword>
<feature type="compositionally biased region" description="Acidic residues" evidence="17">
    <location>
        <begin position="961"/>
        <end position="978"/>
    </location>
</feature>
<dbReference type="EMBL" id="JAKZJU020000001">
    <property type="protein sequence ID" value="MDL2060077.1"/>
    <property type="molecule type" value="Genomic_DNA"/>
</dbReference>
<evidence type="ECO:0000256" key="1">
    <source>
        <dbReference type="ARBA" id="ARBA00022722"/>
    </source>
</evidence>
<feature type="region of interest" description="Disordered" evidence="17">
    <location>
        <begin position="796"/>
        <end position="822"/>
    </location>
</feature>
<evidence type="ECO:0000256" key="9">
    <source>
        <dbReference type="ARBA" id="ARBA00022842"/>
    </source>
</evidence>
<feature type="active site" description="For nuclease activity" evidence="15">
    <location>
        <position position="1164"/>
    </location>
</feature>
<keyword evidence="12 15" id="KW-0413">Isomerase</keyword>
<keyword evidence="5 15" id="KW-0378">Hydrolase</keyword>
<dbReference type="InterPro" id="IPR014017">
    <property type="entry name" value="DNA_helicase_UvrD-like_C"/>
</dbReference>
<feature type="compositionally biased region" description="Basic and acidic residues" evidence="17">
    <location>
        <begin position="667"/>
        <end position="677"/>
    </location>
</feature>
<feature type="region of interest" description="DNA-binding and helicase activity, interacts with RecC" evidence="15">
    <location>
        <begin position="1"/>
        <end position="878"/>
    </location>
</feature>
<keyword evidence="9 15" id="KW-0460">Magnesium</keyword>
<evidence type="ECO:0000256" key="5">
    <source>
        <dbReference type="ARBA" id="ARBA00022801"/>
    </source>
</evidence>
<feature type="binding site" evidence="15">
    <location>
        <position position="1000"/>
    </location>
    <ligand>
        <name>Mg(2+)</name>
        <dbReference type="ChEBI" id="CHEBI:18420"/>
    </ligand>
</feature>
<feature type="region of interest" description="Nuclease activity, interacts with RecD and RecA" evidence="15">
    <location>
        <begin position="937"/>
        <end position="1267"/>
    </location>
</feature>
<keyword evidence="6 15" id="KW-0347">Helicase</keyword>
<dbReference type="InterPro" id="IPR038726">
    <property type="entry name" value="PDDEXK_AddAB-type"/>
</dbReference>
<feature type="domain" description="UvrD-like helicase C-terminal" evidence="19">
    <location>
        <begin position="401"/>
        <end position="697"/>
    </location>
</feature>
<feature type="domain" description="UvrD-like helicase ATP-binding" evidence="18">
    <location>
        <begin position="2"/>
        <end position="357"/>
    </location>
</feature>
<keyword evidence="21" id="KW-1185">Reference proteome</keyword>
<comment type="miscellaneous">
    <text evidence="15">In the RecBCD complex, RecB has a slow 3'-5' helicase, an exonuclease activity and loads RecA onto ssDNA, RecD has a fast 5'-3' helicase activity, while RecC stimulates the ATPase and processivity of the RecB helicase and contributes to recognition of the Chi site.</text>
</comment>
<evidence type="ECO:0000313" key="20">
    <source>
        <dbReference type="EMBL" id="MDL2060077.1"/>
    </source>
</evidence>
<sequence length="1267" mass="138623">MTQGNREFDCRESRLDRVNFIEASAGTGKTYTLQRLVLRLLVEKAMPLDEILIVTFTRAATGELKERLRAILTEALAVLEPDGSGGFAPAGKSSGEPADSSLLQLYEKWRGEDGIGFGRARGRIAAALENFDEAAVYTIHSFCQKMLQSFAFSGGTAFETTLDEDPSITARVIEDFKRSRLAGEALKGSPQAQQELIGFDGAELLRQLQQHPGSQAGLAFPDASPGLRATLSEFADQVPGLVREAKRREGVMSFDDILQDMLRSAESSAAFRGTVRRQFRAVLVDEFQDTDEIQYAVFKKLFLDPEDKDALAVFVGDPKQSIYRFRGAQIEVYLGARDEAARGGSAPWSLGTNYRSTPPAVDAVNVLFSTPEKKSRFSEGIGYLPVKSSASRLPLFRKNPESGRLEPVRAFELWTGRWEAPAAWKDGDGAGRLLNADLARQAEGRAIASDIASLLSSETYVGARLADPRLTLEQARLRPGDIAVLVRSHSNSADLERELSERGIGTLHVTRDDVYLTPEAQDILAVMRAVSDPVDRAVVNAARATPVCGRKLSELAAPEPGAGEERQEEEKRIEDLYLEDLERFRNARARCDRYGFAAAFSYLFTAFGTVGRALASPGGERSLTNWGQVVELLHAQYERVKSLPSLVQEFERTLDDLKPKSANPYSQEKKIPPDERQLRVESDDSLVRVETVFGSKGLEYPVVYLAGAFSYREGSKQNPLLVRGAEGGWEYLLKPRDGGRKAETIREIREELVRIAYVGATRGSARVVLPLPVVYRAVRGVFHFAKPRSVWTDLLKADPLPQPEPGSPGSRKKKGKARPDATEEDALLAEAMTRGLELFQSRLQNESTFANDPGVRAGMAQALRKGKTGDDPRSALLEEAAESLERCPQGEPLAAVLCPKEPAAPAPAARASSPVGKPSDPEDTLAGVQAAGPLFRPWRSSSYSSIARGFELSLPGPADEREPDESYEEEPEGEEEPSGPDPLHNPAFLSGGKDTGDAVHNLLEAGIRAGLHRSPGFLESGRGFRRVFEATKGASLLARKVRRGEGAESDPKKDREDAVSWLSDRIRGVFSTPLWAGPGALRIADVPEGCAAPELPFALTVGEGVTAEGFARKILELNRKVPAEARLPLADLEPSAARTQLRGYLEGRIDLLVQDASGRFWLADWKTDQPGDRSSRSYVRREMLEVMLEAKYGWQALFYLTALSRMISEAWGLEPEKAVKRIGGMAYVFVRGFSAAAPAPEPAAVVLRPDPRLILESGRLLGGERTK</sequence>
<dbReference type="Pfam" id="PF12705">
    <property type="entry name" value="PDDEXK_1"/>
    <property type="match status" value="1"/>
</dbReference>
<evidence type="ECO:0000256" key="13">
    <source>
        <dbReference type="ARBA" id="ARBA00034617"/>
    </source>
</evidence>
<comment type="similarity">
    <text evidence="15">Belongs to the helicase family. UvrD subfamily.</text>
</comment>
<evidence type="ECO:0000256" key="2">
    <source>
        <dbReference type="ARBA" id="ARBA00022723"/>
    </source>
</evidence>
<dbReference type="EC" id="3.1.11.5" evidence="15"/>